<accession>A0AA47M0K4</accession>
<dbReference type="Pfam" id="PF03372">
    <property type="entry name" value="Exo_endo_phos"/>
    <property type="match status" value="1"/>
</dbReference>
<dbReference type="CDD" id="cd09076">
    <property type="entry name" value="L1-EN"/>
    <property type="match status" value="1"/>
</dbReference>
<protein>
    <submittedName>
        <fullName evidence="3">Craniofacial development protein 2</fullName>
    </submittedName>
</protein>
<feature type="region of interest" description="Disordered" evidence="1">
    <location>
        <begin position="658"/>
        <end position="678"/>
    </location>
</feature>
<proteinExistence type="predicted"/>
<dbReference type="PANTHER" id="PTHR47027:SF20">
    <property type="entry name" value="REVERSE TRANSCRIPTASE-LIKE PROTEIN WITH RNA-DIRECTED DNA POLYMERASE DOMAIN"/>
    <property type="match status" value="1"/>
</dbReference>
<dbReference type="Proteomes" id="UP001174136">
    <property type="component" value="Unassembled WGS sequence"/>
</dbReference>
<comment type="caution">
    <text evidence="3">The sequence shown here is derived from an EMBL/GenBank/DDBJ whole genome shotgun (WGS) entry which is preliminary data.</text>
</comment>
<evidence type="ECO:0000313" key="4">
    <source>
        <dbReference type="Proteomes" id="UP001174136"/>
    </source>
</evidence>
<dbReference type="Gene3D" id="3.60.10.10">
    <property type="entry name" value="Endonuclease/exonuclease/phosphatase"/>
    <property type="match status" value="1"/>
</dbReference>
<feature type="region of interest" description="Disordered" evidence="1">
    <location>
        <begin position="744"/>
        <end position="767"/>
    </location>
</feature>
<feature type="region of interest" description="Disordered" evidence="1">
    <location>
        <begin position="141"/>
        <end position="164"/>
    </location>
</feature>
<organism evidence="3 4">
    <name type="scientific">Merluccius polli</name>
    <name type="common">Benguela hake</name>
    <name type="synonym">Merluccius cadenati</name>
    <dbReference type="NCBI Taxonomy" id="89951"/>
    <lineage>
        <taxon>Eukaryota</taxon>
        <taxon>Metazoa</taxon>
        <taxon>Chordata</taxon>
        <taxon>Craniata</taxon>
        <taxon>Vertebrata</taxon>
        <taxon>Euteleostomi</taxon>
        <taxon>Actinopterygii</taxon>
        <taxon>Neopterygii</taxon>
        <taxon>Teleostei</taxon>
        <taxon>Neoteleostei</taxon>
        <taxon>Acanthomorphata</taxon>
        <taxon>Zeiogadaria</taxon>
        <taxon>Gadariae</taxon>
        <taxon>Gadiformes</taxon>
        <taxon>Gadoidei</taxon>
        <taxon>Merlucciidae</taxon>
        <taxon>Merluccius</taxon>
    </lineage>
</organism>
<reference evidence="3" key="1">
    <citation type="journal article" date="2023" name="Front. Mar. Sci.">
        <title>A new Merluccius polli reference genome to investigate the effects of global change in West African waters.</title>
        <authorList>
            <person name="Mateo J.L."/>
            <person name="Blanco-Fernandez C."/>
            <person name="Garcia-Vazquez E."/>
            <person name="Machado-Schiaffino G."/>
        </authorList>
    </citation>
    <scope>NUCLEOTIDE SEQUENCE</scope>
    <source>
        <strain evidence="3">C29</strain>
        <tissue evidence="3">Fin</tissue>
    </source>
</reference>
<dbReference type="AlphaFoldDB" id="A0AA47M0K4"/>
<dbReference type="InterPro" id="IPR036691">
    <property type="entry name" value="Endo/exonu/phosph_ase_sf"/>
</dbReference>
<dbReference type="GO" id="GO:0003824">
    <property type="term" value="F:catalytic activity"/>
    <property type="evidence" value="ECO:0007669"/>
    <property type="project" value="InterPro"/>
</dbReference>
<feature type="domain" description="Endonuclease/exonuclease/phosphatase" evidence="2">
    <location>
        <begin position="275"/>
        <end position="487"/>
    </location>
</feature>
<name>A0AA47M0K4_MERPO</name>
<evidence type="ECO:0000259" key="2">
    <source>
        <dbReference type="Pfam" id="PF03372"/>
    </source>
</evidence>
<keyword evidence="4" id="KW-1185">Reference proteome</keyword>
<dbReference type="EMBL" id="JAOPHQ010006544">
    <property type="protein sequence ID" value="KAK0131440.1"/>
    <property type="molecule type" value="Genomic_DNA"/>
</dbReference>
<dbReference type="PANTHER" id="PTHR47027">
    <property type="entry name" value="REVERSE TRANSCRIPTASE DOMAIN-CONTAINING PROTEIN"/>
    <property type="match status" value="1"/>
</dbReference>
<evidence type="ECO:0000313" key="3">
    <source>
        <dbReference type="EMBL" id="KAK0131440.1"/>
    </source>
</evidence>
<dbReference type="SUPFAM" id="SSF56219">
    <property type="entry name" value="DNase I-like"/>
    <property type="match status" value="1"/>
</dbReference>
<evidence type="ECO:0000256" key="1">
    <source>
        <dbReference type="SAM" id="MobiDB-lite"/>
    </source>
</evidence>
<gene>
    <name evidence="3" type="primary">CFDP2_54</name>
    <name evidence="3" type="ORF">N1851_033842</name>
</gene>
<dbReference type="InterPro" id="IPR005135">
    <property type="entry name" value="Endo/exonuclease/phosphatase"/>
</dbReference>
<sequence length="767" mass="84699">MMAYSSRVTWRSAGRDSHSINCSITRGNSLVGDRAGKDALQVCLYEVCGLQVHDRQQQGPEARPDYTPTASVTGHTYGGVVCHVDDLHGHLLSLALVAPLAHSGADDVERLKQGTGGSVSAAKLSQLPRLGHQCILRQQLGRTRQGGSRQPGFSGRTLQPSNEPVITGPPVPPDSSVAGLTLILFSTCFLPRPHPFVSKTYGDGVQDPHCSPPVEEGPRKGGPNIVCSAFLRVASRSHRVIPLAAETTRRERNSNLLQLLHGTSLLDTVTNKWPRRRTALVAAELARYNIDIAALSETRFADEGSLEEVGEGYTFFWRGLPNDARRIHGVGFAIKTTLLRHLPEVPAAIVERLMTLRLPLAKSRFATLVSVYAPTLNSEEGVKDRFYDNLCATLQSIPRNDKIILLGDFNARVGTNHEVWQGVIGRHGVGNMNSSGLRLLSLCSELGLTITNTFFQLRNMHKTSWMHPRSKHWQIIDYVIVRRRDLHDAAFLSHTPDGLQRSLDVISETYHRAGLIVNTKKMEVLPSVPPAGAPILTISGTQLKNIGSFTYLGTNLIYSCDLTDEVQRRLNLASSAFGRLSDQVFTNRNLKIHTKVAVYNAVVISTLLYGCETWVPYRRHVKLLESFHTRRLQQILGIRCSTGWGMSSGCPQIGCLDKSSTDSSQGPRSAGGQKKRYKDHVKATLKRSNIPFSNLETPAAGRDTWRSTCADAMSYFDAEYVVLETPAPSVSYLRQAMWLTHWAPQPSEEPQPMRTKKTSSSDRTDII</sequence>